<name>A0A345YIK9_9SPHN</name>
<feature type="signal peptide" evidence="7">
    <location>
        <begin position="1"/>
        <end position="26"/>
    </location>
</feature>
<reference evidence="8 9" key="1">
    <citation type="submission" date="2018-07" db="EMBL/GenBank/DDBJ databases">
        <title>Genome sequence of Erythrobacter strain YH-07, an antagonistic bacterium isolated from Yellow Sea.</title>
        <authorList>
            <person name="Tang T."/>
            <person name="Liu Q."/>
            <person name="Sun X."/>
        </authorList>
    </citation>
    <scope>NUCLEOTIDE SEQUENCE [LARGE SCALE GENOMIC DNA]</scope>
    <source>
        <strain evidence="8 9">YH-07</strain>
        <plasmid evidence="8 9">unnamed</plasmid>
    </source>
</reference>
<evidence type="ECO:0000313" key="8">
    <source>
        <dbReference type="EMBL" id="AXK43761.1"/>
    </source>
</evidence>
<geneLocation type="plasmid" evidence="8 9">
    <name>unnamed</name>
</geneLocation>
<dbReference type="GO" id="GO:0030255">
    <property type="term" value="P:protein secretion by the type IV secretion system"/>
    <property type="evidence" value="ECO:0007669"/>
    <property type="project" value="InterPro"/>
</dbReference>
<keyword evidence="7" id="KW-0732">Signal</keyword>
<dbReference type="AlphaFoldDB" id="A0A345YIK9"/>
<feature type="chain" id="PRO_5016864709" description="Type IV secretion system protein" evidence="7">
    <location>
        <begin position="27"/>
        <end position="436"/>
    </location>
</feature>
<feature type="transmembrane region" description="Helical" evidence="6">
    <location>
        <begin position="248"/>
        <end position="268"/>
    </location>
</feature>
<feature type="transmembrane region" description="Helical" evidence="6">
    <location>
        <begin position="331"/>
        <end position="353"/>
    </location>
</feature>
<evidence type="ECO:0000313" key="9">
    <source>
        <dbReference type="Proteomes" id="UP000254508"/>
    </source>
</evidence>
<dbReference type="EMBL" id="CP031358">
    <property type="protein sequence ID" value="AXK43761.1"/>
    <property type="molecule type" value="Genomic_DNA"/>
</dbReference>
<dbReference type="KEGG" id="err:DVR09_14990"/>
<evidence type="ECO:0000256" key="2">
    <source>
        <dbReference type="ARBA" id="ARBA00007802"/>
    </source>
</evidence>
<keyword evidence="8" id="KW-0614">Plasmid</keyword>
<protein>
    <recommendedName>
        <fullName evidence="10">Type IV secretion system protein</fullName>
    </recommendedName>
</protein>
<comment type="similarity">
    <text evidence="2">Belongs to the TrbL/VirB6 family.</text>
</comment>
<dbReference type="RefSeq" id="WP_115418074.1">
    <property type="nucleotide sequence ID" value="NZ_CP031358.1"/>
</dbReference>
<dbReference type="Proteomes" id="UP000254508">
    <property type="component" value="Plasmid unnamed"/>
</dbReference>
<sequence>MRRILASLFVAFALVLSVVSPAPAYAQEEPPSWWDWDMGGEDAEPKKSLAEWKETFSAPSACWGCELYSAMATVTMDIGQKGEALFTGSAINAMSAFMGLWVVFQLYLLMSPSFANGPAQSIDTIFQRLVLMVILLFVLSAGPYGYIMEGFVFPAINGTMGAANALIGGGGSCGGGGGNPLAVSGSQLICSMHIEMGKGIGLGVFLIDDAEMNFFTGNFEIFQIIGGLVIALCFGLMMVMLPFRLFDAMIRLAVVSVILPVIVLAYQFKPTRGACKQAATSCLTAGLTFLFTAVAVAISVQLLSIVASPVIDSATDTSTNSYIGPLDGKAFMVLVAAACGMAAFIKSAGTLAAEFAGFQGSSGGVGGGAATGFAAGAAGTAVVSGYAGKKLVSAGRAAATGGSSLAFDGAMKAGRATMGASAAAGRAAGGADMGGR</sequence>
<evidence type="ECO:0008006" key="10">
    <source>
        <dbReference type="Google" id="ProtNLM"/>
    </source>
</evidence>
<dbReference type="Pfam" id="PF04610">
    <property type="entry name" value="TrbL"/>
    <property type="match status" value="1"/>
</dbReference>
<feature type="transmembrane region" description="Helical" evidence="6">
    <location>
        <begin position="129"/>
        <end position="147"/>
    </location>
</feature>
<evidence type="ECO:0000256" key="4">
    <source>
        <dbReference type="ARBA" id="ARBA00022989"/>
    </source>
</evidence>
<dbReference type="InterPro" id="IPR007688">
    <property type="entry name" value="Conjugal_tfr_TrbL/VirB6"/>
</dbReference>
<evidence type="ECO:0000256" key="1">
    <source>
        <dbReference type="ARBA" id="ARBA00004141"/>
    </source>
</evidence>
<keyword evidence="4 6" id="KW-1133">Transmembrane helix</keyword>
<accession>A0A345YIK9</accession>
<keyword evidence="5 6" id="KW-0472">Membrane</keyword>
<feature type="transmembrane region" description="Helical" evidence="6">
    <location>
        <begin position="221"/>
        <end position="241"/>
    </location>
</feature>
<evidence type="ECO:0000256" key="7">
    <source>
        <dbReference type="SAM" id="SignalP"/>
    </source>
</evidence>
<dbReference type="OrthoDB" id="9841093at2"/>
<evidence type="ECO:0000256" key="3">
    <source>
        <dbReference type="ARBA" id="ARBA00022692"/>
    </source>
</evidence>
<keyword evidence="9" id="KW-1185">Reference proteome</keyword>
<keyword evidence="3 6" id="KW-0812">Transmembrane</keyword>
<evidence type="ECO:0000256" key="6">
    <source>
        <dbReference type="SAM" id="Phobius"/>
    </source>
</evidence>
<dbReference type="GO" id="GO:0016020">
    <property type="term" value="C:membrane"/>
    <property type="evidence" value="ECO:0007669"/>
    <property type="project" value="UniProtKB-SubCell"/>
</dbReference>
<comment type="subcellular location">
    <subcellularLocation>
        <location evidence="1">Membrane</location>
        <topology evidence="1">Multi-pass membrane protein</topology>
    </subcellularLocation>
</comment>
<evidence type="ECO:0000256" key="5">
    <source>
        <dbReference type="ARBA" id="ARBA00023136"/>
    </source>
</evidence>
<organism evidence="8 9">
    <name type="scientific">Erythrobacter aureus</name>
    <dbReference type="NCBI Taxonomy" id="2182384"/>
    <lineage>
        <taxon>Bacteria</taxon>
        <taxon>Pseudomonadati</taxon>
        <taxon>Pseudomonadota</taxon>
        <taxon>Alphaproteobacteria</taxon>
        <taxon>Sphingomonadales</taxon>
        <taxon>Erythrobacteraceae</taxon>
        <taxon>Erythrobacter/Porphyrobacter group</taxon>
        <taxon>Erythrobacter</taxon>
    </lineage>
</organism>
<feature type="transmembrane region" description="Helical" evidence="6">
    <location>
        <begin position="288"/>
        <end position="311"/>
    </location>
</feature>
<feature type="transmembrane region" description="Helical" evidence="6">
    <location>
        <begin position="365"/>
        <end position="387"/>
    </location>
</feature>
<feature type="transmembrane region" description="Helical" evidence="6">
    <location>
        <begin position="84"/>
        <end position="108"/>
    </location>
</feature>
<gene>
    <name evidence="8" type="ORF">DVR09_14990</name>
</gene>
<proteinExistence type="inferred from homology"/>